<reference evidence="2 3" key="1">
    <citation type="journal article" date="2011" name="Syst. Appl. Microbiol.">
        <title>Defluviimonas denitrificans gen. nov., sp. nov., and Pararhodobacter aggregans gen. nov., sp. nov., non-phototrophic Rhodobacteraceae from the biofilter of a marine aquaculture.</title>
        <authorList>
            <person name="Foesel B.U."/>
            <person name="Drake H.L."/>
            <person name="Schramm A."/>
        </authorList>
    </citation>
    <scope>NUCLEOTIDE SEQUENCE [LARGE SCALE GENOMIC DNA]</scope>
    <source>
        <strain evidence="2 3">D1-19</strain>
    </source>
</reference>
<gene>
    <name evidence="2" type="ORF">DDE23_11300</name>
</gene>
<feature type="transmembrane region" description="Helical" evidence="1">
    <location>
        <begin position="51"/>
        <end position="71"/>
    </location>
</feature>
<proteinExistence type="predicted"/>
<dbReference type="AlphaFoldDB" id="A0A2T7URQ2"/>
<evidence type="ECO:0008006" key="4">
    <source>
        <dbReference type="Google" id="ProtNLM"/>
    </source>
</evidence>
<feature type="transmembrane region" description="Helical" evidence="1">
    <location>
        <begin position="83"/>
        <end position="102"/>
    </location>
</feature>
<accession>A0A2T7URQ2</accession>
<name>A0A2T7URQ2_9RHOB</name>
<evidence type="ECO:0000313" key="2">
    <source>
        <dbReference type="EMBL" id="PVE47423.1"/>
    </source>
</evidence>
<comment type="caution">
    <text evidence="2">The sequence shown here is derived from an EMBL/GenBank/DDBJ whole genome shotgun (WGS) entry which is preliminary data.</text>
</comment>
<feature type="transmembrane region" description="Helical" evidence="1">
    <location>
        <begin position="108"/>
        <end position="125"/>
    </location>
</feature>
<keyword evidence="1" id="KW-0812">Transmembrane</keyword>
<organism evidence="2 3">
    <name type="scientific">Pararhodobacter aggregans</name>
    <dbReference type="NCBI Taxonomy" id="404875"/>
    <lineage>
        <taxon>Bacteria</taxon>
        <taxon>Pseudomonadati</taxon>
        <taxon>Pseudomonadota</taxon>
        <taxon>Alphaproteobacteria</taxon>
        <taxon>Rhodobacterales</taxon>
        <taxon>Paracoccaceae</taxon>
        <taxon>Pararhodobacter</taxon>
    </lineage>
</organism>
<keyword evidence="3" id="KW-1185">Reference proteome</keyword>
<evidence type="ECO:0000256" key="1">
    <source>
        <dbReference type="SAM" id="Phobius"/>
    </source>
</evidence>
<dbReference type="EMBL" id="QDDR01000005">
    <property type="protein sequence ID" value="PVE47423.1"/>
    <property type="molecule type" value="Genomic_DNA"/>
</dbReference>
<dbReference type="Proteomes" id="UP000244810">
    <property type="component" value="Unassembled WGS sequence"/>
</dbReference>
<dbReference type="OrthoDB" id="8421716at2"/>
<keyword evidence="1" id="KW-0472">Membrane</keyword>
<protein>
    <recommendedName>
        <fullName evidence="4">DUF423 domain-containing protein</fullName>
    </recommendedName>
</protein>
<dbReference type="RefSeq" id="WP_107753776.1">
    <property type="nucleotide sequence ID" value="NZ_QBKF01000010.1"/>
</dbReference>
<evidence type="ECO:0000313" key="3">
    <source>
        <dbReference type="Proteomes" id="UP000244810"/>
    </source>
</evidence>
<sequence>MPARPSPRLLTAAALLIATAGIHLALGGPGVYAALRAATDNPGLHLYLALLWHFVTAFFLLGALATGWAAFAPAARRQTTACVAALLLAMGALFGGFGLAVLGEVWTAPQWILTLVIGALLLWPPRAGSPA</sequence>
<keyword evidence="1" id="KW-1133">Transmembrane helix</keyword>